<dbReference type="InterPro" id="IPR007236">
    <property type="entry name" value="SlyX"/>
</dbReference>
<dbReference type="EMBL" id="JACHHO010000001">
    <property type="protein sequence ID" value="MBB5203367.1"/>
    <property type="molecule type" value="Genomic_DNA"/>
</dbReference>
<dbReference type="RefSeq" id="WP_138857572.1">
    <property type="nucleotide sequence ID" value="NZ_CP040709.1"/>
</dbReference>
<comment type="caution">
    <text evidence="2">The sequence shown here is derived from an EMBL/GenBank/DDBJ whole genome shotgun (WGS) entry which is preliminary data.</text>
</comment>
<keyword evidence="3" id="KW-1185">Reference proteome</keyword>
<organism evidence="2 3">
    <name type="scientific">Inhella inkyongensis</name>
    <dbReference type="NCBI Taxonomy" id="392593"/>
    <lineage>
        <taxon>Bacteria</taxon>
        <taxon>Pseudomonadati</taxon>
        <taxon>Pseudomonadota</taxon>
        <taxon>Betaproteobacteria</taxon>
        <taxon>Burkholderiales</taxon>
        <taxon>Sphaerotilaceae</taxon>
        <taxon>Inhella</taxon>
    </lineage>
</organism>
<name>A0A840RXD6_9BURK</name>
<dbReference type="PANTHER" id="PTHR36508">
    <property type="entry name" value="PROTEIN SLYX"/>
    <property type="match status" value="1"/>
</dbReference>
<dbReference type="Pfam" id="PF04102">
    <property type="entry name" value="SlyX"/>
    <property type="match status" value="1"/>
</dbReference>
<reference evidence="2 3" key="1">
    <citation type="submission" date="2020-08" db="EMBL/GenBank/DDBJ databases">
        <title>Genomic Encyclopedia of Type Strains, Phase IV (KMG-IV): sequencing the most valuable type-strain genomes for metagenomic binning, comparative biology and taxonomic classification.</title>
        <authorList>
            <person name="Goeker M."/>
        </authorList>
    </citation>
    <scope>NUCLEOTIDE SEQUENCE [LARGE SCALE GENOMIC DNA]</scope>
    <source>
        <strain evidence="2 3">DSM 23958</strain>
    </source>
</reference>
<accession>A0A840RXD6</accession>
<feature type="coiled-coil region" evidence="1">
    <location>
        <begin position="23"/>
        <end position="50"/>
    </location>
</feature>
<dbReference type="AlphaFoldDB" id="A0A840RXD6"/>
<dbReference type="Proteomes" id="UP000554837">
    <property type="component" value="Unassembled WGS sequence"/>
</dbReference>
<gene>
    <name evidence="2" type="ORF">HNQ51_000660</name>
</gene>
<evidence type="ECO:0000313" key="2">
    <source>
        <dbReference type="EMBL" id="MBB5203367.1"/>
    </source>
</evidence>
<evidence type="ECO:0000313" key="3">
    <source>
        <dbReference type="Proteomes" id="UP000554837"/>
    </source>
</evidence>
<sequence length="71" mass="8106">MTSDTDQRLTELEIKASFADDLLEQLNAVIVRQQQQIDALQRELLGLRQQIRDSERPGAMVSAGDERPPHY</sequence>
<proteinExistence type="predicted"/>
<dbReference type="PANTHER" id="PTHR36508:SF1">
    <property type="entry name" value="PROTEIN SLYX"/>
    <property type="match status" value="1"/>
</dbReference>
<dbReference type="OrthoDB" id="5297107at2"/>
<evidence type="ECO:0000256" key="1">
    <source>
        <dbReference type="SAM" id="Coils"/>
    </source>
</evidence>
<dbReference type="Gene3D" id="1.20.5.300">
    <property type="match status" value="1"/>
</dbReference>
<protein>
    <submittedName>
        <fullName evidence="2">SlyX protein</fullName>
    </submittedName>
</protein>
<keyword evidence="1" id="KW-0175">Coiled coil</keyword>